<name>A0A316D7Y7_9BACL</name>
<proteinExistence type="inferred from homology"/>
<keyword evidence="5" id="KW-1185">Reference proteome</keyword>
<organism evidence="4 5">
    <name type="scientific">Tumebacillus permanentifrigoris</name>
    <dbReference type="NCBI Taxonomy" id="378543"/>
    <lineage>
        <taxon>Bacteria</taxon>
        <taxon>Bacillati</taxon>
        <taxon>Bacillota</taxon>
        <taxon>Bacilli</taxon>
        <taxon>Bacillales</taxon>
        <taxon>Alicyclobacillaceae</taxon>
        <taxon>Tumebacillus</taxon>
    </lineage>
</organism>
<dbReference type="EMBL" id="QGGL01000013">
    <property type="protein sequence ID" value="PWK09691.1"/>
    <property type="molecule type" value="Genomic_DNA"/>
</dbReference>
<feature type="transmembrane region" description="Helical" evidence="2">
    <location>
        <begin position="7"/>
        <end position="26"/>
    </location>
</feature>
<gene>
    <name evidence="4" type="ORF">C7459_113129</name>
</gene>
<comment type="caution">
    <text evidence="4">The sequence shown here is derived from an EMBL/GenBank/DDBJ whole genome shotgun (WGS) entry which is preliminary data.</text>
</comment>
<dbReference type="RefSeq" id="WP_245884568.1">
    <property type="nucleotide sequence ID" value="NZ_QGGL01000013.1"/>
</dbReference>
<dbReference type="InterPro" id="IPR003869">
    <property type="entry name" value="Polysac_CapD-like"/>
</dbReference>
<dbReference type="AlphaFoldDB" id="A0A316D7Y7"/>
<dbReference type="CDD" id="cd05237">
    <property type="entry name" value="UDP_invert_4-6DH_SDR_e"/>
    <property type="match status" value="1"/>
</dbReference>
<comment type="similarity">
    <text evidence="1">Belongs to the polysaccharide synthase family.</text>
</comment>
<feature type="transmembrane region" description="Helical" evidence="2">
    <location>
        <begin position="46"/>
        <end position="67"/>
    </location>
</feature>
<feature type="domain" description="Polysaccharide biosynthesis protein CapD-like" evidence="3">
    <location>
        <begin position="289"/>
        <end position="570"/>
    </location>
</feature>
<dbReference type="Gene3D" id="3.40.50.720">
    <property type="entry name" value="NAD(P)-binding Rossmann-like Domain"/>
    <property type="match status" value="2"/>
</dbReference>
<reference evidence="4 5" key="1">
    <citation type="submission" date="2018-05" db="EMBL/GenBank/DDBJ databases">
        <title>Genomic Encyclopedia of Type Strains, Phase IV (KMG-IV): sequencing the most valuable type-strain genomes for metagenomic binning, comparative biology and taxonomic classification.</title>
        <authorList>
            <person name="Goeker M."/>
        </authorList>
    </citation>
    <scope>NUCLEOTIDE SEQUENCE [LARGE SCALE GENOMIC DNA]</scope>
    <source>
        <strain evidence="4 5">DSM 18773</strain>
    </source>
</reference>
<dbReference type="Pfam" id="PF02719">
    <property type="entry name" value="Polysacc_synt_2"/>
    <property type="match status" value="1"/>
</dbReference>
<dbReference type="PANTHER" id="PTHR43318:SF1">
    <property type="entry name" value="POLYSACCHARIDE BIOSYNTHESIS PROTEIN EPSC-RELATED"/>
    <property type="match status" value="1"/>
</dbReference>
<keyword evidence="2" id="KW-0472">Membrane</keyword>
<dbReference type="InterPro" id="IPR029063">
    <property type="entry name" value="SAM-dependent_MTases_sf"/>
</dbReference>
<dbReference type="Pfam" id="PF13727">
    <property type="entry name" value="CoA_binding_3"/>
    <property type="match status" value="1"/>
</dbReference>
<dbReference type="SUPFAM" id="SSF53335">
    <property type="entry name" value="S-adenosyl-L-methionine-dependent methyltransferases"/>
    <property type="match status" value="1"/>
</dbReference>
<evidence type="ECO:0000313" key="5">
    <source>
        <dbReference type="Proteomes" id="UP000245634"/>
    </source>
</evidence>
<dbReference type="InterPro" id="IPR036291">
    <property type="entry name" value="NAD(P)-bd_dom_sf"/>
</dbReference>
<accession>A0A316D7Y7</accession>
<evidence type="ECO:0000313" key="4">
    <source>
        <dbReference type="EMBL" id="PWK09691.1"/>
    </source>
</evidence>
<dbReference type="SUPFAM" id="SSF51735">
    <property type="entry name" value="NAD(P)-binding Rossmann-fold domains"/>
    <property type="match status" value="1"/>
</dbReference>
<evidence type="ECO:0000256" key="1">
    <source>
        <dbReference type="ARBA" id="ARBA00007430"/>
    </source>
</evidence>
<protein>
    <submittedName>
        <fullName evidence="4">FlaA1/EpsC-like NDP-sugar epimerase</fullName>
    </submittedName>
</protein>
<evidence type="ECO:0000259" key="3">
    <source>
        <dbReference type="Pfam" id="PF02719"/>
    </source>
</evidence>
<sequence length="636" mass="71447">MSYRLRWGLLGVLDAFVVSTVIVLVYWNLLDFGITSQNEYQILTGLPYVCAMYAVITLLVFSISGVYRKIWEYASIGEFYLLFTATTIVGIIVFGLNQLIAISSPMYLVPRPIYLVTWLFTTSAMLGMRIGWRLLRTSLLRSRTNEERILIVGAGSGGALLARELKQVRHVRGVPVAFIDDDRSKHKLDVMGLPVVGGRTDIPDAVKRLNIQQIVIAMPSLHSEEIAKIINICRETSAKVKTLPRISDFLSDLAPSHQMRDICLEDLLGREPVKVDLDIIAEYLRDQVVLVTGAGGSIGSELCRQIAKFSPAKLLLLGHGENSIYEIELELRNTFPDVNLETLIADIQDRTRIENVFQTFHPSVVFHAAAHKHVPLMERNPAEAIKNNVVGTRNVAECAHLSGTSRFVLISSDKAVNPTSVMGVTKRVAEMIVQSLDRISETKFVAVRFGNVLGSRGSVIPVFQRQIREGGPVTVTHPDMVRYFMTIPEASQLVIQAGAMAEGGEIFILDMGQPVKIVDLARAVIQLSGLKPDVDIPVRFTGIRPGEKLFEELLMNEEGLHSTVHNRIFYGHPLDFDVENLHQLMEKLIQMAHDNELENQDLYIRYWLRVLVQTYKCDPDKMEEMERLFPELMRTS</sequence>
<keyword evidence="2" id="KW-1133">Transmembrane helix</keyword>
<evidence type="ECO:0000256" key="2">
    <source>
        <dbReference type="SAM" id="Phobius"/>
    </source>
</evidence>
<feature type="transmembrane region" description="Helical" evidence="2">
    <location>
        <begin position="79"/>
        <end position="101"/>
    </location>
</feature>
<dbReference type="InterPro" id="IPR051203">
    <property type="entry name" value="Polysaccharide_Synthase-Rel"/>
</dbReference>
<keyword evidence="2" id="KW-0812">Transmembrane</keyword>
<dbReference type="Proteomes" id="UP000245634">
    <property type="component" value="Unassembled WGS sequence"/>
</dbReference>
<dbReference type="PANTHER" id="PTHR43318">
    <property type="entry name" value="UDP-N-ACETYLGLUCOSAMINE 4,6-DEHYDRATASE"/>
    <property type="match status" value="1"/>
</dbReference>